<gene>
    <name evidence="2" type="ordered locus">AciX8_0627</name>
</gene>
<dbReference type="EMBL" id="CP003130">
    <property type="protein sequence ID" value="AEU34977.1"/>
    <property type="molecule type" value="Genomic_DNA"/>
</dbReference>
<evidence type="ECO:0000256" key="1">
    <source>
        <dbReference type="SAM" id="SignalP"/>
    </source>
</evidence>
<protein>
    <submittedName>
        <fullName evidence="2">Uncharacterized protein</fullName>
    </submittedName>
</protein>
<dbReference type="RefSeq" id="WP_014263861.1">
    <property type="nucleotide sequence ID" value="NC_016631.1"/>
</dbReference>
<dbReference type="KEGG" id="gma:AciX8_0627"/>
<dbReference type="eggNOG" id="COG2182">
    <property type="taxonomic scope" value="Bacteria"/>
</dbReference>
<sequence length="405" mass="44811" precursor="true">MTAFVRLLAGVVLSWNIAPALAQQSASVLGDAQSTSAEALRHGKLVFWVSSEQPFDGNAIVAELKKDYPAIQVQWQAFQRASFLPALEAARQKGTQPDVVFTDNYAQEGPLLASGQVRKMAGKPFHLDRGWWTALKDAPDHSTADAFLIWLEQPPDWSPIKPATPLFKLSDKAEISAIAKEAIQGFSSSPTQTLKNTLDSAIAPIDWDWVRQLNMPKDENQRYTPTVEEIGGNTRLAYVVLSTQVQGESVFGVLHSFMVLRKEDSKWKLLLVEPDDSLPRAENMLAKFDMLGLNNEASQGNASIALLAPADGERVTRFPKAEISFRQEGSPGVLLGIESQFSDPSRKEWSPSVLVWVKNSLDGTPTYHMPAPFGVGMQPHRWRVWSVNKAGVVTLSEWRTVDFTN</sequence>
<dbReference type="HOGENOM" id="CLU_679276_0_0_0"/>
<keyword evidence="1" id="KW-0732">Signal</keyword>
<dbReference type="AlphaFoldDB" id="G8NQZ2"/>
<reference evidence="2 3" key="1">
    <citation type="submission" date="2011-11" db="EMBL/GenBank/DDBJ databases">
        <title>Complete sequence of Granulicella mallensis MP5ACTX8.</title>
        <authorList>
            <consortium name="US DOE Joint Genome Institute"/>
            <person name="Lucas S."/>
            <person name="Copeland A."/>
            <person name="Lapidus A."/>
            <person name="Cheng J.-F."/>
            <person name="Goodwin L."/>
            <person name="Pitluck S."/>
            <person name="Peters L."/>
            <person name="Lu M."/>
            <person name="Detter J.C."/>
            <person name="Han C."/>
            <person name="Tapia R."/>
            <person name="Land M."/>
            <person name="Hauser L."/>
            <person name="Kyrpides N."/>
            <person name="Ivanova N."/>
            <person name="Mikhailova N."/>
            <person name="Pagani I."/>
            <person name="Rawat S."/>
            <person name="Mannisto M."/>
            <person name="Haggblom M."/>
            <person name="Woyke T."/>
        </authorList>
    </citation>
    <scope>NUCLEOTIDE SEQUENCE [LARGE SCALE GENOMIC DNA]</scope>
    <source>
        <strain evidence="3">ATCC BAA-1857 / DSM 23137 / MP5ACTX8</strain>
    </source>
</reference>
<evidence type="ECO:0000313" key="3">
    <source>
        <dbReference type="Proteomes" id="UP000007113"/>
    </source>
</evidence>
<dbReference type="OrthoDB" id="114077at2"/>
<dbReference type="Gene3D" id="3.40.190.10">
    <property type="entry name" value="Periplasmic binding protein-like II"/>
    <property type="match status" value="1"/>
</dbReference>
<dbReference type="SUPFAM" id="SSF53850">
    <property type="entry name" value="Periplasmic binding protein-like II"/>
    <property type="match status" value="1"/>
</dbReference>
<evidence type="ECO:0000313" key="2">
    <source>
        <dbReference type="EMBL" id="AEU34977.1"/>
    </source>
</evidence>
<feature type="chain" id="PRO_5003512925" evidence="1">
    <location>
        <begin position="23"/>
        <end position="405"/>
    </location>
</feature>
<dbReference type="Proteomes" id="UP000007113">
    <property type="component" value="Chromosome"/>
</dbReference>
<feature type="signal peptide" evidence="1">
    <location>
        <begin position="1"/>
        <end position="22"/>
    </location>
</feature>
<accession>G8NQZ2</accession>
<keyword evidence="3" id="KW-1185">Reference proteome</keyword>
<proteinExistence type="predicted"/>
<organism evidence="2 3">
    <name type="scientific">Granulicella mallensis (strain ATCC BAA-1857 / DSM 23137 / MP5ACTX8)</name>
    <dbReference type="NCBI Taxonomy" id="682795"/>
    <lineage>
        <taxon>Bacteria</taxon>
        <taxon>Pseudomonadati</taxon>
        <taxon>Acidobacteriota</taxon>
        <taxon>Terriglobia</taxon>
        <taxon>Terriglobales</taxon>
        <taxon>Acidobacteriaceae</taxon>
        <taxon>Granulicella</taxon>
    </lineage>
</organism>
<name>G8NQZ2_GRAMM</name>